<dbReference type="Proteomes" id="UP001230978">
    <property type="component" value="Chromosome"/>
</dbReference>
<protein>
    <submittedName>
        <fullName evidence="1">Uncharacterized protein</fullName>
    </submittedName>
</protein>
<evidence type="ECO:0000313" key="2">
    <source>
        <dbReference type="Proteomes" id="UP001230978"/>
    </source>
</evidence>
<proteinExistence type="predicted"/>
<reference evidence="1 2" key="1">
    <citation type="submission" date="2023-04" db="EMBL/GenBank/DDBJ databases">
        <title>YMD61, complete Genome.</title>
        <authorList>
            <person name="Zhang J."/>
        </authorList>
    </citation>
    <scope>NUCLEOTIDE SEQUENCE [LARGE SCALE GENOMIC DNA]</scope>
    <source>
        <strain evidence="1 2">YMD61</strain>
    </source>
</reference>
<evidence type="ECO:0000313" key="1">
    <source>
        <dbReference type="EMBL" id="WGV16477.1"/>
    </source>
</evidence>
<gene>
    <name evidence="1" type="ORF">QF092_01280</name>
</gene>
<name>A0ABY8Q741_9RHOB</name>
<dbReference type="EMBL" id="CP124535">
    <property type="protein sequence ID" value="WGV16477.1"/>
    <property type="molecule type" value="Genomic_DNA"/>
</dbReference>
<sequence>MIRLFGRHPYVMSILALSLCLAMFFAGRFTLRAIYWEAHRQEPVAAWMTVGYLGRSWGLDPREIDRLADLPVPNGGPLTLEEIATIRSVPVTQVITEVEAAIAALLAEQAGATKDGKP</sequence>
<accession>A0ABY8Q741</accession>
<dbReference type="RefSeq" id="WP_281466853.1">
    <property type="nucleotide sequence ID" value="NZ_CP124535.1"/>
</dbReference>
<keyword evidence="2" id="KW-1185">Reference proteome</keyword>
<organism evidence="1 2">
    <name type="scientific">Fuscovulum ytuae</name>
    <dbReference type="NCBI Taxonomy" id="3042299"/>
    <lineage>
        <taxon>Bacteria</taxon>
        <taxon>Pseudomonadati</taxon>
        <taxon>Pseudomonadota</taxon>
        <taxon>Alphaproteobacteria</taxon>
        <taxon>Rhodobacterales</taxon>
        <taxon>Paracoccaceae</taxon>
        <taxon>Fuscovulum</taxon>
    </lineage>
</organism>